<dbReference type="SUPFAM" id="SSF55874">
    <property type="entry name" value="ATPase domain of HSP90 chaperone/DNA topoisomerase II/histidine kinase"/>
    <property type="match status" value="1"/>
</dbReference>
<dbReference type="KEGG" id="sgn:SGRA_0111"/>
<organism evidence="5 6">
    <name type="scientific">Saprospira grandis (strain Lewin)</name>
    <dbReference type="NCBI Taxonomy" id="984262"/>
    <lineage>
        <taxon>Bacteria</taxon>
        <taxon>Pseudomonadati</taxon>
        <taxon>Bacteroidota</taxon>
        <taxon>Saprospiria</taxon>
        <taxon>Saprospirales</taxon>
        <taxon>Saprospiraceae</taxon>
        <taxon>Saprospira</taxon>
    </lineage>
</organism>
<evidence type="ECO:0000313" key="5">
    <source>
        <dbReference type="EMBL" id="AFC22856.1"/>
    </source>
</evidence>
<dbReference type="PRINTS" id="PR00344">
    <property type="entry name" value="BCTRLSENSOR"/>
</dbReference>
<keyword evidence="5" id="KW-0808">Transferase</keyword>
<dbReference type="SUPFAM" id="SSF55781">
    <property type="entry name" value="GAF domain-like"/>
    <property type="match status" value="1"/>
</dbReference>
<dbReference type="InterPro" id="IPR036890">
    <property type="entry name" value="HATPase_C_sf"/>
</dbReference>
<dbReference type="PANTHER" id="PTHR43102:SF2">
    <property type="entry name" value="GAF DOMAIN-CONTAINING PROTEIN"/>
    <property type="match status" value="1"/>
</dbReference>
<dbReference type="Proteomes" id="UP000007519">
    <property type="component" value="Chromosome"/>
</dbReference>
<proteinExistence type="predicted"/>
<dbReference type="InterPro" id="IPR003018">
    <property type="entry name" value="GAF"/>
</dbReference>
<dbReference type="Gene3D" id="3.30.450.40">
    <property type="match status" value="1"/>
</dbReference>
<evidence type="ECO:0000256" key="3">
    <source>
        <dbReference type="ARBA" id="ARBA00022553"/>
    </source>
</evidence>
<dbReference type="Gene3D" id="1.10.287.130">
    <property type="match status" value="1"/>
</dbReference>
<dbReference type="InterPro" id="IPR029016">
    <property type="entry name" value="GAF-like_dom_sf"/>
</dbReference>
<dbReference type="STRING" id="984262.SGRA_0111"/>
<dbReference type="PROSITE" id="PS50109">
    <property type="entry name" value="HIS_KIN"/>
    <property type="match status" value="1"/>
</dbReference>
<dbReference type="eggNOG" id="COG2205">
    <property type="taxonomic scope" value="Bacteria"/>
</dbReference>
<reference evidence="5 6" key="1">
    <citation type="journal article" date="2012" name="Stand. Genomic Sci.">
        <title>Complete genome sequencing and analysis of Saprospira grandis str. Lewin, a predatory marine bacterium.</title>
        <authorList>
            <person name="Saw J.H."/>
            <person name="Yuryev A."/>
            <person name="Kanbe M."/>
            <person name="Hou S."/>
            <person name="Young A.G."/>
            <person name="Aizawa S."/>
            <person name="Alam M."/>
        </authorList>
    </citation>
    <scope>NUCLEOTIDE SEQUENCE [LARGE SCALE GENOMIC DNA]</scope>
    <source>
        <strain evidence="5 6">Lewin</strain>
    </source>
</reference>
<dbReference type="OrthoDB" id="9781208at2"/>
<dbReference type="InterPro" id="IPR003594">
    <property type="entry name" value="HATPase_dom"/>
</dbReference>
<evidence type="ECO:0000256" key="1">
    <source>
        <dbReference type="ARBA" id="ARBA00000085"/>
    </source>
</evidence>
<dbReference type="HOGENOM" id="CLU_000445_114_44_10"/>
<dbReference type="EC" id="2.7.13.3" evidence="2"/>
<dbReference type="InterPro" id="IPR036097">
    <property type="entry name" value="HisK_dim/P_sf"/>
</dbReference>
<dbReference type="SMART" id="SM00065">
    <property type="entry name" value="GAF"/>
    <property type="match status" value="1"/>
</dbReference>
<dbReference type="EMBL" id="CP002831">
    <property type="protein sequence ID" value="AFC22856.1"/>
    <property type="molecule type" value="Genomic_DNA"/>
</dbReference>
<keyword evidence="6" id="KW-1185">Reference proteome</keyword>
<protein>
    <recommendedName>
        <fullName evidence="2">histidine kinase</fullName>
        <ecNumber evidence="2">2.7.13.3</ecNumber>
    </recommendedName>
</protein>
<dbReference type="Pfam" id="PF02518">
    <property type="entry name" value="HATPase_c"/>
    <property type="match status" value="1"/>
</dbReference>
<dbReference type="Pfam" id="PF01590">
    <property type="entry name" value="GAF"/>
    <property type="match status" value="1"/>
</dbReference>
<evidence type="ECO:0000313" key="6">
    <source>
        <dbReference type="Proteomes" id="UP000007519"/>
    </source>
</evidence>
<dbReference type="CDD" id="cd00082">
    <property type="entry name" value="HisKA"/>
    <property type="match status" value="1"/>
</dbReference>
<dbReference type="RefSeq" id="WP_014373107.1">
    <property type="nucleotide sequence ID" value="NC_016940.1"/>
</dbReference>
<dbReference type="InterPro" id="IPR003661">
    <property type="entry name" value="HisK_dim/P_dom"/>
</dbReference>
<comment type="catalytic activity">
    <reaction evidence="1">
        <text>ATP + protein L-histidine = ADP + protein N-phospho-L-histidine.</text>
        <dbReference type="EC" id="2.7.13.3"/>
    </reaction>
</comment>
<keyword evidence="5" id="KW-0418">Kinase</keyword>
<sequence length="412" mass="46620">MIPAKKHEQEAARLAALDSYNILDSLPEQDYEDLVNLASKICGTPMSIISLVDTDRQWFKAKKGLEAEETHRDLAFCAHAILQDEVFVVEDAKKDERFWDNPLVTGPLNLGFYAGVPLLGKEGLPLGTLCVLDEKPRTFSEEEKQALEILGRQVIRLFELRKKQREVEEALAKEQKRHAELERFARVALKDLRTPMRNIASVTRLLLADGKLALPDTKRQMMEKVLQSADRLKSMLEGLWNYNHADKYLEEDLKDIPLLPMQQHFQLAYGQKAHLEWNMPPSLYYRPKLFKLLVDEVIDNSCRFAQQDMVWININLSETSRGYHLTITDNGAGIAAQALPQAKELFFSEKDKDKNGQPCHGIGLALIEKVLQKEGGSIQLSEAPKGGLIVDIKIPHPDILTELGASAKSDQF</sequence>
<feature type="domain" description="Histidine kinase" evidence="4">
    <location>
        <begin position="187"/>
        <end position="398"/>
    </location>
</feature>
<keyword evidence="3" id="KW-0597">Phosphoprotein</keyword>
<evidence type="ECO:0000259" key="4">
    <source>
        <dbReference type="PROSITE" id="PS50109"/>
    </source>
</evidence>
<dbReference type="Gene3D" id="3.30.565.10">
    <property type="entry name" value="Histidine kinase-like ATPase, C-terminal domain"/>
    <property type="match status" value="1"/>
</dbReference>
<dbReference type="InterPro" id="IPR005467">
    <property type="entry name" value="His_kinase_dom"/>
</dbReference>
<dbReference type="PANTHER" id="PTHR43102">
    <property type="entry name" value="SLR1143 PROTEIN"/>
    <property type="match status" value="1"/>
</dbReference>
<name>H6L4H7_SAPGL</name>
<gene>
    <name evidence="5" type="ordered locus">SGRA_0111</name>
</gene>
<dbReference type="AlphaFoldDB" id="H6L4H7"/>
<dbReference type="SMART" id="SM00387">
    <property type="entry name" value="HATPase_c"/>
    <property type="match status" value="1"/>
</dbReference>
<accession>H6L4H7</accession>
<dbReference type="InterPro" id="IPR004358">
    <property type="entry name" value="Sig_transdc_His_kin-like_C"/>
</dbReference>
<evidence type="ECO:0000256" key="2">
    <source>
        <dbReference type="ARBA" id="ARBA00012438"/>
    </source>
</evidence>
<dbReference type="SUPFAM" id="SSF47384">
    <property type="entry name" value="Homodimeric domain of signal transducing histidine kinase"/>
    <property type="match status" value="1"/>
</dbReference>
<dbReference type="GO" id="GO:0000155">
    <property type="term" value="F:phosphorelay sensor kinase activity"/>
    <property type="evidence" value="ECO:0007669"/>
    <property type="project" value="InterPro"/>
</dbReference>